<organism evidence="2 3">
    <name type="scientific">Candidatus Falkowbacteria bacterium CG10_big_fil_rev_8_21_14_0_10_43_10</name>
    <dbReference type="NCBI Taxonomy" id="1974567"/>
    <lineage>
        <taxon>Bacteria</taxon>
        <taxon>Candidatus Falkowiibacteriota</taxon>
    </lineage>
</organism>
<feature type="transmembrane region" description="Helical" evidence="1">
    <location>
        <begin position="122"/>
        <end position="139"/>
    </location>
</feature>
<keyword evidence="1" id="KW-0472">Membrane</keyword>
<name>A0A2H0V296_9BACT</name>
<sequence>MLNRFIPIFLSLIFFTGWETIVFNPRYFFAALAIIVAALLFLAVKINKLRVKDRDFWLLLTPCLFLVSLTTVFLLFLNYNWTKHLLIILTAAACYYFLNYLYNLINRITNYRPLSLESASSFFNVVSYLFLGVSVYGLINLLNLSLWILALAVIAVTFILTYQFFWINKIDENSILSASILVSIIMIEFFWALSIFPVSHFISGLSLAIIYYVIINLSLLHFIEKLNRKAVRLYLAVGLICIFIILLSAQWL</sequence>
<keyword evidence="1" id="KW-0812">Transmembrane</keyword>
<gene>
    <name evidence="2" type="ORF">COT99_02020</name>
</gene>
<dbReference type="AlphaFoldDB" id="A0A2H0V296"/>
<reference evidence="3" key="1">
    <citation type="submission" date="2017-09" db="EMBL/GenBank/DDBJ databases">
        <title>Depth-based differentiation of microbial function through sediment-hosted aquifers and enrichment of novel symbionts in the deep terrestrial subsurface.</title>
        <authorList>
            <person name="Probst A.J."/>
            <person name="Ladd B."/>
            <person name="Jarett J.K."/>
            <person name="Geller-Mcgrath D.E."/>
            <person name="Sieber C.M.K."/>
            <person name="Emerson J.B."/>
            <person name="Anantharaman K."/>
            <person name="Thomas B.C."/>
            <person name="Malmstrom R."/>
            <person name="Stieglmeier M."/>
            <person name="Klingl A."/>
            <person name="Woyke T."/>
            <person name="Ryan C.M."/>
            <person name="Banfield J.F."/>
        </authorList>
    </citation>
    <scope>NUCLEOTIDE SEQUENCE [LARGE SCALE GENOMIC DNA]</scope>
</reference>
<protein>
    <submittedName>
        <fullName evidence="2">Uncharacterized protein</fullName>
    </submittedName>
</protein>
<keyword evidence="1" id="KW-1133">Transmembrane helix</keyword>
<dbReference type="EMBL" id="PFAR01000024">
    <property type="protein sequence ID" value="PIR93216.1"/>
    <property type="molecule type" value="Genomic_DNA"/>
</dbReference>
<evidence type="ECO:0000256" key="1">
    <source>
        <dbReference type="SAM" id="Phobius"/>
    </source>
</evidence>
<evidence type="ECO:0000313" key="2">
    <source>
        <dbReference type="EMBL" id="PIR93216.1"/>
    </source>
</evidence>
<dbReference type="Proteomes" id="UP000228626">
    <property type="component" value="Unassembled WGS sequence"/>
</dbReference>
<feature type="transmembrane region" description="Helical" evidence="1">
    <location>
        <begin position="85"/>
        <end position="102"/>
    </location>
</feature>
<feature type="transmembrane region" description="Helical" evidence="1">
    <location>
        <begin position="233"/>
        <end position="251"/>
    </location>
</feature>
<feature type="transmembrane region" description="Helical" evidence="1">
    <location>
        <begin position="174"/>
        <end position="195"/>
    </location>
</feature>
<accession>A0A2H0V296</accession>
<feature type="transmembrane region" description="Helical" evidence="1">
    <location>
        <begin position="201"/>
        <end position="221"/>
    </location>
</feature>
<feature type="transmembrane region" description="Helical" evidence="1">
    <location>
        <begin position="5"/>
        <end position="21"/>
    </location>
</feature>
<feature type="transmembrane region" description="Helical" evidence="1">
    <location>
        <begin position="145"/>
        <end position="167"/>
    </location>
</feature>
<feature type="transmembrane region" description="Helical" evidence="1">
    <location>
        <begin position="56"/>
        <end position="79"/>
    </location>
</feature>
<comment type="caution">
    <text evidence="2">The sequence shown here is derived from an EMBL/GenBank/DDBJ whole genome shotgun (WGS) entry which is preliminary data.</text>
</comment>
<feature type="transmembrane region" description="Helical" evidence="1">
    <location>
        <begin position="27"/>
        <end position="44"/>
    </location>
</feature>
<proteinExistence type="predicted"/>
<evidence type="ECO:0000313" key="3">
    <source>
        <dbReference type="Proteomes" id="UP000228626"/>
    </source>
</evidence>